<dbReference type="SUPFAM" id="SSF51905">
    <property type="entry name" value="FAD/NAD(P)-binding domain"/>
    <property type="match status" value="1"/>
</dbReference>
<dbReference type="OrthoDB" id="3443359at2"/>
<dbReference type="Gene3D" id="3.30.70.2450">
    <property type="match status" value="1"/>
</dbReference>
<protein>
    <submittedName>
        <fullName evidence="3">Para-nitrophenol 4-monooxygenase</fullName>
        <ecNumber evidence="3">1.14.13.167</ecNumber>
    </submittedName>
</protein>
<evidence type="ECO:0000313" key="3">
    <source>
        <dbReference type="EMBL" id="VCU68577.1"/>
    </source>
</evidence>
<organism evidence="3 4">
    <name type="scientific">Pigmentiphaga humi</name>
    <dbReference type="NCBI Taxonomy" id="2478468"/>
    <lineage>
        <taxon>Bacteria</taxon>
        <taxon>Pseudomonadati</taxon>
        <taxon>Pseudomonadota</taxon>
        <taxon>Betaproteobacteria</taxon>
        <taxon>Burkholderiales</taxon>
        <taxon>Alcaligenaceae</taxon>
        <taxon>Pigmentiphaga</taxon>
    </lineage>
</organism>
<dbReference type="GO" id="GO:0008688">
    <property type="term" value="F:3-(3-hydroxyphenyl)propionate hydroxylase activity"/>
    <property type="evidence" value="ECO:0007669"/>
    <property type="project" value="TreeGrafter"/>
</dbReference>
<dbReference type="EMBL" id="UWPJ01000006">
    <property type="protein sequence ID" value="VCU68577.1"/>
    <property type="molecule type" value="Genomic_DNA"/>
</dbReference>
<dbReference type="PANTHER" id="PTHR43476:SF3">
    <property type="entry name" value="FAD-BINDING MONOOXYGENASE"/>
    <property type="match status" value="1"/>
</dbReference>
<dbReference type="GO" id="GO:0019622">
    <property type="term" value="P:3-(3-hydroxy)phenylpropionate catabolic process"/>
    <property type="evidence" value="ECO:0007669"/>
    <property type="project" value="TreeGrafter"/>
</dbReference>
<dbReference type="GO" id="GO:0071949">
    <property type="term" value="F:FAD binding"/>
    <property type="evidence" value="ECO:0007669"/>
    <property type="project" value="InterPro"/>
</dbReference>
<dbReference type="EC" id="1.14.13.167" evidence="3"/>
<dbReference type="RefSeq" id="WP_124077813.1">
    <property type="nucleotide sequence ID" value="NZ_UWPJ01000006.1"/>
</dbReference>
<dbReference type="Gene3D" id="3.50.50.60">
    <property type="entry name" value="FAD/NAD(P)-binding domain"/>
    <property type="match status" value="1"/>
</dbReference>
<keyword evidence="3" id="KW-0503">Monooxygenase</keyword>
<evidence type="ECO:0000259" key="2">
    <source>
        <dbReference type="Pfam" id="PF01494"/>
    </source>
</evidence>
<dbReference type="InterPro" id="IPR036188">
    <property type="entry name" value="FAD/NAD-bd_sf"/>
</dbReference>
<feature type="domain" description="FAD-binding" evidence="2">
    <location>
        <begin position="6"/>
        <end position="348"/>
    </location>
</feature>
<dbReference type="Proteomes" id="UP000277294">
    <property type="component" value="Unassembled WGS sequence"/>
</dbReference>
<evidence type="ECO:0000256" key="1">
    <source>
        <dbReference type="ARBA" id="ARBA00023002"/>
    </source>
</evidence>
<keyword evidence="1 3" id="KW-0560">Oxidoreductase</keyword>
<dbReference type="InterPro" id="IPR050631">
    <property type="entry name" value="PheA/TfdB_FAD_monoxygenase"/>
</dbReference>
<proteinExistence type="predicted"/>
<dbReference type="PRINTS" id="PR00420">
    <property type="entry name" value="RNGMNOXGNASE"/>
</dbReference>
<accession>A0A3P4AX10</accession>
<dbReference type="Pfam" id="PF01494">
    <property type="entry name" value="FAD_binding_3"/>
    <property type="match status" value="1"/>
</dbReference>
<dbReference type="AlphaFoldDB" id="A0A3P4AX10"/>
<dbReference type="GO" id="GO:0018632">
    <property type="term" value="F:4-nitrophenol 4-monooxygenase activity"/>
    <property type="evidence" value="ECO:0007669"/>
    <property type="project" value="UniProtKB-EC"/>
</dbReference>
<sequence length="403" mass="45343">MSQKHIAIVGAGPVGVVAALAAVQQGFRVSLYEAESTVDDSPRAATTHSSTLEMVARVGLIDRFTAEGLTARYFQFWDQTTHSLVAQFDHEILKNDTPYPFVVQTEQHKLANMGIDKLRATPGASVHFQHRVTALEQTEDKVTLTLETPGGAQEVEADYVIGADGGRSTIRKALDIAFDGMTWPERFIVITVKDDFERLMGCCYRNYLAHPGAWTNLFKISGDDMQGRWRAVFPSEVDETDEQALSDEAVARRLSHVLPKADPYDVLHRNIYRVHQRVAAQFRKGRVFLAGDAAHVNNPIGGLGLNCGIHDAMELVDMLTSVERGEEDASVFDRYERRRRQMNIEFVQQQTINNKKRLEEKDPVARARALDEMRKIADDPARHRQFLLRSSLIDSVRQAKTIQ</sequence>
<dbReference type="InterPro" id="IPR002938">
    <property type="entry name" value="FAD-bd"/>
</dbReference>
<keyword evidence="4" id="KW-1185">Reference proteome</keyword>
<reference evidence="3 4" key="1">
    <citation type="submission" date="2018-10" db="EMBL/GenBank/DDBJ databases">
        <authorList>
            <person name="Criscuolo A."/>
        </authorList>
    </citation>
    <scope>NUCLEOTIDE SEQUENCE [LARGE SCALE GENOMIC DNA]</scope>
    <source>
        <strain evidence="3">DnA1</strain>
    </source>
</reference>
<evidence type="ECO:0000313" key="4">
    <source>
        <dbReference type="Proteomes" id="UP000277294"/>
    </source>
</evidence>
<gene>
    <name evidence="3" type="primary">pnpA_1</name>
    <name evidence="3" type="ORF">PIGHUM_00634</name>
</gene>
<name>A0A3P4AX10_9BURK</name>
<dbReference type="PANTHER" id="PTHR43476">
    <property type="entry name" value="3-(3-HYDROXY-PHENYL)PROPIONATE/3-HYDROXYCINNAMIC ACID HYDROXYLASE"/>
    <property type="match status" value="1"/>
</dbReference>